<sequence>MTGDGMFTGLIQSVGRLLAREPRGGDQRLRFGWGAMAHDDVALGESIAVNGCCLTVVAFDAEGWDADVSNESLALTTLGSLPIGAAVNLERSLLPTDRLGGHLVSGHVDAVGRVEKIWDDGRSQRWRFSAPASVLRYVAVKGSIAVDGTSLTVNAVDAAGFEVNLVPHTVAHTAFGETVVGGAVNLEVDTVARYVERLLAAREESA</sequence>
<reference evidence="13" key="1">
    <citation type="journal article" date="2019" name="Int. J. Syst. Evol. Microbiol.">
        <title>The Global Catalogue of Microorganisms (GCM) 10K type strain sequencing project: providing services to taxonomists for standard genome sequencing and annotation.</title>
        <authorList>
            <consortium name="The Broad Institute Genomics Platform"/>
            <consortium name="The Broad Institute Genome Sequencing Center for Infectious Disease"/>
            <person name="Wu L."/>
            <person name="Ma J."/>
        </authorList>
    </citation>
    <scope>NUCLEOTIDE SEQUENCE [LARGE SCALE GENOMIC DNA]</scope>
    <source>
        <strain evidence="13">CGMCC 1.15905</strain>
    </source>
</reference>
<keyword evidence="8" id="KW-0677">Repeat</keyword>
<dbReference type="CDD" id="cd00402">
    <property type="entry name" value="Riboflavin_synthase_like"/>
    <property type="match status" value="1"/>
</dbReference>
<evidence type="ECO:0000259" key="11">
    <source>
        <dbReference type="PROSITE" id="PS51177"/>
    </source>
</evidence>
<evidence type="ECO:0000256" key="9">
    <source>
        <dbReference type="NCBIfam" id="TIGR00187"/>
    </source>
</evidence>
<comment type="caution">
    <text evidence="12">The sequence shown here is derived from an EMBL/GenBank/DDBJ whole genome shotgun (WGS) entry which is preliminary data.</text>
</comment>
<evidence type="ECO:0000313" key="13">
    <source>
        <dbReference type="Proteomes" id="UP000623419"/>
    </source>
</evidence>
<feature type="domain" description="Lumazine-binding" evidence="11">
    <location>
        <begin position="6"/>
        <end position="102"/>
    </location>
</feature>
<dbReference type="NCBIfam" id="NF006767">
    <property type="entry name" value="PRK09289.1"/>
    <property type="match status" value="1"/>
</dbReference>
<protein>
    <recommendedName>
        <fullName evidence="5 9">Riboflavin synthase</fullName>
        <ecNumber evidence="4 9">2.5.1.9</ecNumber>
    </recommendedName>
</protein>
<dbReference type="NCBIfam" id="TIGR00187">
    <property type="entry name" value="ribE"/>
    <property type="match status" value="1"/>
</dbReference>
<keyword evidence="13" id="KW-1185">Reference proteome</keyword>
<dbReference type="InterPro" id="IPR001783">
    <property type="entry name" value="Lumazine-bd"/>
</dbReference>
<dbReference type="EC" id="2.5.1.9" evidence="4 9"/>
<evidence type="ECO:0000256" key="8">
    <source>
        <dbReference type="ARBA" id="ARBA00022737"/>
    </source>
</evidence>
<name>A0ABQ1HQ49_9GAMM</name>
<feature type="repeat" description="Lumazine-binding" evidence="10">
    <location>
        <begin position="6"/>
        <end position="102"/>
    </location>
</feature>
<evidence type="ECO:0000256" key="1">
    <source>
        <dbReference type="ARBA" id="ARBA00000968"/>
    </source>
</evidence>
<evidence type="ECO:0000256" key="6">
    <source>
        <dbReference type="ARBA" id="ARBA00022619"/>
    </source>
</evidence>
<dbReference type="PIRSF" id="PIRSF000498">
    <property type="entry name" value="Riboflavin_syn_A"/>
    <property type="match status" value="1"/>
</dbReference>
<dbReference type="InterPro" id="IPR017938">
    <property type="entry name" value="Riboflavin_synthase-like_b-brl"/>
</dbReference>
<dbReference type="Gene3D" id="2.40.30.20">
    <property type="match status" value="2"/>
</dbReference>
<dbReference type="PANTHER" id="PTHR21098">
    <property type="entry name" value="RIBOFLAVIN SYNTHASE ALPHA CHAIN"/>
    <property type="match status" value="1"/>
</dbReference>
<gene>
    <name evidence="12" type="primary">ribE</name>
    <name evidence="12" type="ORF">GCM10011521_24000</name>
</gene>
<comment type="function">
    <text evidence="2">Catalyzes the dismutation of two molecules of 6,7-dimethyl-8-ribityllumazine, resulting in the formation of riboflavin and 5-amino-6-(D-ribitylamino)uracil.</text>
</comment>
<comment type="pathway">
    <text evidence="3">Cofactor biosynthesis; riboflavin biosynthesis; riboflavin from 2-hydroxy-3-oxobutyl phosphate and 5-amino-6-(D-ribitylamino)uracil: step 2/2.</text>
</comment>
<feature type="domain" description="Lumazine-binding" evidence="11">
    <location>
        <begin position="103"/>
        <end position="199"/>
    </location>
</feature>
<dbReference type="Pfam" id="PF00677">
    <property type="entry name" value="Lum_binding"/>
    <property type="match status" value="2"/>
</dbReference>
<comment type="catalytic activity">
    <reaction evidence="1">
        <text>2 6,7-dimethyl-8-(1-D-ribityl)lumazine + H(+) = 5-amino-6-(D-ribitylamino)uracil + riboflavin</text>
        <dbReference type="Rhea" id="RHEA:20772"/>
        <dbReference type="ChEBI" id="CHEBI:15378"/>
        <dbReference type="ChEBI" id="CHEBI:15934"/>
        <dbReference type="ChEBI" id="CHEBI:57986"/>
        <dbReference type="ChEBI" id="CHEBI:58201"/>
        <dbReference type="EC" id="2.5.1.9"/>
    </reaction>
</comment>
<evidence type="ECO:0000256" key="4">
    <source>
        <dbReference type="ARBA" id="ARBA00012827"/>
    </source>
</evidence>
<keyword evidence="7" id="KW-0808">Transferase</keyword>
<evidence type="ECO:0000256" key="10">
    <source>
        <dbReference type="PROSITE-ProRule" id="PRU00524"/>
    </source>
</evidence>
<dbReference type="NCBIfam" id="NF009566">
    <property type="entry name" value="PRK13020.1"/>
    <property type="match status" value="1"/>
</dbReference>
<evidence type="ECO:0000256" key="3">
    <source>
        <dbReference type="ARBA" id="ARBA00004887"/>
    </source>
</evidence>
<accession>A0ABQ1HQ49</accession>
<dbReference type="EMBL" id="BMKC01000003">
    <property type="protein sequence ID" value="GGA84787.1"/>
    <property type="molecule type" value="Genomic_DNA"/>
</dbReference>
<proteinExistence type="predicted"/>
<evidence type="ECO:0000313" key="12">
    <source>
        <dbReference type="EMBL" id="GGA84787.1"/>
    </source>
</evidence>
<keyword evidence="6" id="KW-0686">Riboflavin biosynthesis</keyword>
<organism evidence="12 13">
    <name type="scientific">Arenimonas soli</name>
    <dbReference type="NCBI Taxonomy" id="2269504"/>
    <lineage>
        <taxon>Bacteria</taxon>
        <taxon>Pseudomonadati</taxon>
        <taxon>Pseudomonadota</taxon>
        <taxon>Gammaproteobacteria</taxon>
        <taxon>Lysobacterales</taxon>
        <taxon>Lysobacteraceae</taxon>
        <taxon>Arenimonas</taxon>
    </lineage>
</organism>
<dbReference type="InterPro" id="IPR023366">
    <property type="entry name" value="ATP_synth_asu-like_sf"/>
</dbReference>
<evidence type="ECO:0000256" key="7">
    <source>
        <dbReference type="ARBA" id="ARBA00022679"/>
    </source>
</evidence>
<dbReference type="Proteomes" id="UP000623419">
    <property type="component" value="Unassembled WGS sequence"/>
</dbReference>
<evidence type="ECO:0000256" key="2">
    <source>
        <dbReference type="ARBA" id="ARBA00002803"/>
    </source>
</evidence>
<dbReference type="PANTHER" id="PTHR21098:SF12">
    <property type="entry name" value="RIBOFLAVIN SYNTHASE"/>
    <property type="match status" value="1"/>
</dbReference>
<dbReference type="SUPFAM" id="SSF63380">
    <property type="entry name" value="Riboflavin synthase domain-like"/>
    <property type="match status" value="2"/>
</dbReference>
<dbReference type="InterPro" id="IPR026017">
    <property type="entry name" value="Lumazine-bd_dom"/>
</dbReference>
<feature type="repeat" description="Lumazine-binding" evidence="10">
    <location>
        <begin position="103"/>
        <end position="199"/>
    </location>
</feature>
<dbReference type="PROSITE" id="PS51177">
    <property type="entry name" value="LUMAZINE_BIND"/>
    <property type="match status" value="2"/>
</dbReference>
<evidence type="ECO:0000256" key="5">
    <source>
        <dbReference type="ARBA" id="ARBA00013950"/>
    </source>
</evidence>